<protein>
    <submittedName>
        <fullName evidence="1">Uncharacterized protein</fullName>
    </submittedName>
</protein>
<name>A0A2G2WYT2_CAPBA</name>
<dbReference type="AlphaFoldDB" id="A0A2G2WYT2"/>
<accession>A0A2G2WYT2</accession>
<comment type="caution">
    <text evidence="1">The sequence shown here is derived from an EMBL/GenBank/DDBJ whole genome shotgun (WGS) entry which is preliminary data.</text>
</comment>
<dbReference type="EMBL" id="MLFT02000004">
    <property type="protein sequence ID" value="PHT50375.1"/>
    <property type="molecule type" value="Genomic_DNA"/>
</dbReference>
<reference evidence="1 2" key="1">
    <citation type="journal article" date="2017" name="Genome Biol.">
        <title>New reference genome sequences of hot pepper reveal the massive evolution of plant disease-resistance genes by retroduplication.</title>
        <authorList>
            <person name="Kim S."/>
            <person name="Park J."/>
            <person name="Yeom S.I."/>
            <person name="Kim Y.M."/>
            <person name="Seo E."/>
            <person name="Kim K.T."/>
            <person name="Kim M.S."/>
            <person name="Lee J.M."/>
            <person name="Cheong K."/>
            <person name="Shin H.S."/>
            <person name="Kim S.B."/>
            <person name="Han K."/>
            <person name="Lee J."/>
            <person name="Park M."/>
            <person name="Lee H.A."/>
            <person name="Lee H.Y."/>
            <person name="Lee Y."/>
            <person name="Oh S."/>
            <person name="Lee J.H."/>
            <person name="Choi E."/>
            <person name="Choi E."/>
            <person name="Lee S.E."/>
            <person name="Jeon J."/>
            <person name="Kim H."/>
            <person name="Choi G."/>
            <person name="Song H."/>
            <person name="Lee J."/>
            <person name="Lee S.C."/>
            <person name="Kwon J.K."/>
            <person name="Lee H.Y."/>
            <person name="Koo N."/>
            <person name="Hong Y."/>
            <person name="Kim R.W."/>
            <person name="Kang W.H."/>
            <person name="Huh J.H."/>
            <person name="Kang B.C."/>
            <person name="Yang T.J."/>
            <person name="Lee Y.H."/>
            <person name="Bennetzen J.L."/>
            <person name="Choi D."/>
        </authorList>
    </citation>
    <scope>NUCLEOTIDE SEQUENCE [LARGE SCALE GENOMIC DNA]</scope>
    <source>
        <strain evidence="2">cv. PBC81</strain>
    </source>
</reference>
<proteinExistence type="predicted"/>
<reference evidence="2" key="2">
    <citation type="journal article" date="2017" name="J. Anim. Genet.">
        <title>Multiple reference genome sequences of hot pepper reveal the massive evolution of plant disease resistance genes by retroduplication.</title>
        <authorList>
            <person name="Kim S."/>
            <person name="Park J."/>
            <person name="Yeom S.-I."/>
            <person name="Kim Y.-M."/>
            <person name="Seo E."/>
            <person name="Kim K.-T."/>
            <person name="Kim M.-S."/>
            <person name="Lee J.M."/>
            <person name="Cheong K."/>
            <person name="Shin H.-S."/>
            <person name="Kim S.-B."/>
            <person name="Han K."/>
            <person name="Lee J."/>
            <person name="Park M."/>
            <person name="Lee H.-A."/>
            <person name="Lee H.-Y."/>
            <person name="Lee Y."/>
            <person name="Oh S."/>
            <person name="Lee J.H."/>
            <person name="Choi E."/>
            <person name="Choi E."/>
            <person name="Lee S.E."/>
            <person name="Jeon J."/>
            <person name="Kim H."/>
            <person name="Choi G."/>
            <person name="Song H."/>
            <person name="Lee J."/>
            <person name="Lee S.-C."/>
            <person name="Kwon J.-K."/>
            <person name="Lee H.-Y."/>
            <person name="Koo N."/>
            <person name="Hong Y."/>
            <person name="Kim R.W."/>
            <person name="Kang W.-H."/>
            <person name="Huh J.H."/>
            <person name="Kang B.-C."/>
            <person name="Yang T.-J."/>
            <person name="Lee Y.-H."/>
            <person name="Bennetzen J.L."/>
            <person name="Choi D."/>
        </authorList>
    </citation>
    <scope>NUCLEOTIDE SEQUENCE [LARGE SCALE GENOMIC DNA]</scope>
    <source>
        <strain evidence="2">cv. PBC81</strain>
    </source>
</reference>
<dbReference type="Proteomes" id="UP000224567">
    <property type="component" value="Unassembled WGS sequence"/>
</dbReference>
<sequence length="197" mass="21986">MSNAISRPTIKAWYSTVLLEHVSPKTNENYKINFSGDINTMLAPAPYRHADASKSIVQGRSSLVNSTSSSENSSETSHSAVESAIKSLTFGETGESVELLGSPKLDLVWAWERIVPLQPLPLLPSEENLKVLTAHARKWSCGRTHQNEARSVLVIIRDVLDNLTENQCRPGCAIWMAEVQLICGIHREWHMIDRVIR</sequence>
<gene>
    <name evidence="1" type="ORF">CQW23_10122</name>
</gene>
<evidence type="ECO:0000313" key="1">
    <source>
        <dbReference type="EMBL" id="PHT50375.1"/>
    </source>
</evidence>
<evidence type="ECO:0000313" key="2">
    <source>
        <dbReference type="Proteomes" id="UP000224567"/>
    </source>
</evidence>
<organism evidence="1 2">
    <name type="scientific">Capsicum baccatum</name>
    <name type="common">Peruvian pepper</name>
    <dbReference type="NCBI Taxonomy" id="33114"/>
    <lineage>
        <taxon>Eukaryota</taxon>
        <taxon>Viridiplantae</taxon>
        <taxon>Streptophyta</taxon>
        <taxon>Embryophyta</taxon>
        <taxon>Tracheophyta</taxon>
        <taxon>Spermatophyta</taxon>
        <taxon>Magnoliopsida</taxon>
        <taxon>eudicotyledons</taxon>
        <taxon>Gunneridae</taxon>
        <taxon>Pentapetalae</taxon>
        <taxon>asterids</taxon>
        <taxon>lamiids</taxon>
        <taxon>Solanales</taxon>
        <taxon>Solanaceae</taxon>
        <taxon>Solanoideae</taxon>
        <taxon>Capsiceae</taxon>
        <taxon>Capsicum</taxon>
    </lineage>
</organism>
<dbReference type="OrthoDB" id="1296690at2759"/>
<keyword evidence="2" id="KW-1185">Reference proteome</keyword>